<protein>
    <recommendedName>
        <fullName evidence="9 10">Heptaprenylglyceryl phosphate synthase</fullName>
        <shortName evidence="10">HepGP synthase</shortName>
        <ecNumber evidence="9 10">2.5.1.n9</ecNumber>
    </recommendedName>
    <alternativeName>
        <fullName evidence="10">Glycerol-1-phosphate heptaprenyltransferase</fullName>
    </alternativeName>
</protein>
<dbReference type="FunFam" id="3.20.20.390:FF:000001">
    <property type="entry name" value="Heptaprenylglyceryl phosphate synthase"/>
    <property type="match status" value="1"/>
</dbReference>
<dbReference type="SUPFAM" id="SSF51395">
    <property type="entry name" value="FMN-linked oxidoreductases"/>
    <property type="match status" value="1"/>
</dbReference>
<proteinExistence type="inferred from homology"/>
<feature type="binding site" evidence="10">
    <location>
        <begin position="209"/>
        <end position="210"/>
    </location>
    <ligand>
        <name>sn-glycerol 1-phosphate</name>
        <dbReference type="ChEBI" id="CHEBI:57685"/>
    </ligand>
</feature>
<keyword evidence="1 10" id="KW-0444">Lipid biosynthesis</keyword>
<gene>
    <name evidence="10" type="primary">pcrB</name>
    <name evidence="11" type="ORF">RYX45_16220</name>
</gene>
<evidence type="ECO:0000313" key="12">
    <source>
        <dbReference type="Proteomes" id="UP001285636"/>
    </source>
</evidence>
<dbReference type="NCBIfam" id="NF003199">
    <property type="entry name" value="PRK04169.1-3"/>
    <property type="match status" value="1"/>
</dbReference>
<evidence type="ECO:0000256" key="10">
    <source>
        <dbReference type="HAMAP-Rule" id="MF_00112"/>
    </source>
</evidence>
<keyword evidence="6 10" id="KW-0594">Phospholipid biosynthesis</keyword>
<feature type="binding site" evidence="10">
    <location>
        <position position="40"/>
    </location>
    <ligand>
        <name>Mg(2+)</name>
        <dbReference type="ChEBI" id="CHEBI:18420"/>
    </ligand>
</feature>
<dbReference type="GO" id="GO:0000287">
    <property type="term" value="F:magnesium ion binding"/>
    <property type="evidence" value="ECO:0007669"/>
    <property type="project" value="UniProtKB-UniRule"/>
</dbReference>
<evidence type="ECO:0000256" key="5">
    <source>
        <dbReference type="ARBA" id="ARBA00023098"/>
    </source>
</evidence>
<keyword evidence="3 10" id="KW-0479">Metal-binding</keyword>
<dbReference type="PANTHER" id="PTHR40029:SF2">
    <property type="entry name" value="HEPTAPRENYLGLYCERYL PHOSPHATE SYNTHASE"/>
    <property type="match status" value="1"/>
</dbReference>
<dbReference type="Gene3D" id="3.20.20.390">
    <property type="entry name" value="FMN-linked oxidoreductases"/>
    <property type="match status" value="1"/>
</dbReference>
<organism evidence="11 12">
    <name type="scientific">Alkalihalophilus pseudofirmus</name>
    <name type="common">Bacillus pseudofirmus</name>
    <dbReference type="NCBI Taxonomy" id="79885"/>
    <lineage>
        <taxon>Bacteria</taxon>
        <taxon>Bacillati</taxon>
        <taxon>Bacillota</taxon>
        <taxon>Bacilli</taxon>
        <taxon>Bacillales</taxon>
        <taxon>Bacillaceae</taxon>
        <taxon>Alkalihalophilus</taxon>
    </lineage>
</organism>
<evidence type="ECO:0000256" key="1">
    <source>
        <dbReference type="ARBA" id="ARBA00022516"/>
    </source>
</evidence>
<name>A0AAJ2U1W3_ALKPS</name>
<evidence type="ECO:0000256" key="3">
    <source>
        <dbReference type="ARBA" id="ARBA00022723"/>
    </source>
</evidence>
<dbReference type="AlphaFoldDB" id="A0AAJ2U1W3"/>
<comment type="function">
    <text evidence="10">Prenyltransferase that catalyzes in vivo the transfer of the heptaprenyl moiety of heptaprenyl pyrophosphate (HepPP; 35 carbon atoms) to the C3 hydroxyl of sn-glycerol-1-phosphate (G1P), producing heptaprenylglyceryl phosphate (HepGP). This reaction is an ether-bond-formation step in the biosynthesis of archaea-type G1P-based membrane lipids found in Bacillales.</text>
</comment>
<comment type="pathway">
    <text evidence="10">Membrane lipid metabolism; glycerophospholipid metabolism.</text>
</comment>
<comment type="catalytic activity">
    <reaction evidence="8 10">
        <text>sn-glycerol 1-phosphate + all-trans-heptaprenyl diphosphate = 3-heptaprenyl-sn-glycero-1-phosphate + diphosphate</text>
        <dbReference type="Rhea" id="RHEA:33495"/>
        <dbReference type="ChEBI" id="CHEBI:33019"/>
        <dbReference type="ChEBI" id="CHEBI:57685"/>
        <dbReference type="ChEBI" id="CHEBI:58206"/>
        <dbReference type="ChEBI" id="CHEBI:64781"/>
        <dbReference type="EC" id="2.5.1.n9"/>
    </reaction>
</comment>
<evidence type="ECO:0000256" key="9">
    <source>
        <dbReference type="ARBA" id="ARBA00066888"/>
    </source>
</evidence>
<evidence type="ECO:0000256" key="6">
    <source>
        <dbReference type="ARBA" id="ARBA00023209"/>
    </source>
</evidence>
<sequence length="228" mass="25496">MLEFKEWKHVFKLDPNKEINDEELEAICESGTDGLIIGGTDGVTLDNTLQLLARVRRYSVSAALEISNLEAITPGFDYYFIPSVMNSQNVDWIQGLHHQAIKEYGAIMNWDEIVMEGYCILNPEAKAAKVTEANTDIDVEDVVAYARMAENLYRFPIFYIEYSGIYGDPSLVHQVKNVLNETKLVYGGGINSLKEAQEMAEAADMIVVGNIIYEDLKAALETVKATKS</sequence>
<evidence type="ECO:0000313" key="11">
    <source>
        <dbReference type="EMBL" id="MDV2886739.1"/>
    </source>
</evidence>
<dbReference type="InterPro" id="IPR008205">
    <property type="entry name" value="GGGP_HepGP_synthase"/>
</dbReference>
<dbReference type="GO" id="GO:0046474">
    <property type="term" value="P:glycerophospholipid biosynthetic process"/>
    <property type="evidence" value="ECO:0007669"/>
    <property type="project" value="UniProtKB-UniRule"/>
</dbReference>
<evidence type="ECO:0000256" key="8">
    <source>
        <dbReference type="ARBA" id="ARBA00048318"/>
    </source>
</evidence>
<dbReference type="NCBIfam" id="TIGR01768">
    <property type="entry name" value="GGGP-family"/>
    <property type="match status" value="1"/>
</dbReference>
<dbReference type="Pfam" id="PF01884">
    <property type="entry name" value="PcrB"/>
    <property type="match status" value="1"/>
</dbReference>
<keyword evidence="4 10" id="KW-0460">Magnesium</keyword>
<reference evidence="11" key="1">
    <citation type="submission" date="2023-10" db="EMBL/GenBank/DDBJ databases">
        <title>Screening of Alkalihalophilus pseudofirmusBZ-TG-HK211 and Its Alleviation of Salt Stress on Rapeseed Growth.</title>
        <authorList>
            <person name="Zhao B."/>
            <person name="Guo T."/>
        </authorList>
    </citation>
    <scope>NUCLEOTIDE SEQUENCE</scope>
    <source>
        <strain evidence="11">BZ-TG-HK211</strain>
    </source>
</reference>
<keyword evidence="7 10" id="KW-1208">Phospholipid metabolism</keyword>
<dbReference type="NCBIfam" id="NF003197">
    <property type="entry name" value="PRK04169.1-1"/>
    <property type="match status" value="1"/>
</dbReference>
<keyword evidence="2 10" id="KW-0808">Transferase</keyword>
<dbReference type="GO" id="GO:0120536">
    <property type="term" value="F:heptaprenylglyceryl phosphate synthase activity"/>
    <property type="evidence" value="ECO:0007669"/>
    <property type="project" value="UniProtKB-ARBA"/>
</dbReference>
<dbReference type="InterPro" id="IPR038597">
    <property type="entry name" value="GGGP/HepGP_synthase_sf"/>
</dbReference>
<dbReference type="InterPro" id="IPR039074">
    <property type="entry name" value="GGGP/HepGP_synthase_I"/>
</dbReference>
<keyword evidence="5 10" id="KW-0443">Lipid metabolism</keyword>
<feature type="binding site" evidence="10">
    <location>
        <position position="14"/>
    </location>
    <ligand>
        <name>Mg(2+)</name>
        <dbReference type="ChEBI" id="CHEBI:18420"/>
    </ligand>
</feature>
<dbReference type="RefSeq" id="WP_323467367.1">
    <property type="nucleotide sequence ID" value="NZ_CP144224.1"/>
</dbReference>
<comment type="caution">
    <text evidence="10">Lacks conserved residue(s) required for the propagation of feature annotation.</text>
</comment>
<dbReference type="EC" id="2.5.1.n9" evidence="9 10"/>
<comment type="caution">
    <text evidence="11">The sequence shown here is derived from an EMBL/GenBank/DDBJ whole genome shotgun (WGS) entry which is preliminary data.</text>
</comment>
<comment type="similarity">
    <text evidence="10">Belongs to the GGGP/HepGP synthase family. Group I subfamily.</text>
</comment>
<evidence type="ECO:0000256" key="2">
    <source>
        <dbReference type="ARBA" id="ARBA00022679"/>
    </source>
</evidence>
<feature type="binding site" evidence="10">
    <location>
        <begin position="159"/>
        <end position="164"/>
    </location>
    <ligand>
        <name>sn-glycerol 1-phosphate</name>
        <dbReference type="ChEBI" id="CHEBI:57685"/>
    </ligand>
</feature>
<dbReference type="HAMAP" id="MF_00112">
    <property type="entry name" value="GGGP_HepGP_synthase"/>
    <property type="match status" value="1"/>
</dbReference>
<dbReference type="CDD" id="cd02812">
    <property type="entry name" value="PcrB_like"/>
    <property type="match status" value="1"/>
</dbReference>
<comment type="cofactor">
    <cofactor evidence="10">
        <name>Mg(2+)</name>
        <dbReference type="ChEBI" id="CHEBI:18420"/>
    </cofactor>
</comment>
<accession>A0AAJ2U1W3</accession>
<feature type="binding site" evidence="10">
    <location>
        <position position="12"/>
    </location>
    <ligand>
        <name>sn-glycerol 1-phosphate</name>
        <dbReference type="ChEBI" id="CHEBI:57685"/>
    </ligand>
</feature>
<dbReference type="EMBL" id="JAWJAY010000004">
    <property type="protein sequence ID" value="MDV2886739.1"/>
    <property type="molecule type" value="Genomic_DNA"/>
</dbReference>
<dbReference type="PANTHER" id="PTHR40029">
    <property type="match status" value="1"/>
</dbReference>
<dbReference type="Proteomes" id="UP001285636">
    <property type="component" value="Unassembled WGS sequence"/>
</dbReference>
<comment type="subunit">
    <text evidence="10">Homodimer.</text>
</comment>
<evidence type="ECO:0000256" key="4">
    <source>
        <dbReference type="ARBA" id="ARBA00022842"/>
    </source>
</evidence>
<feature type="binding site" evidence="10">
    <location>
        <position position="189"/>
    </location>
    <ligand>
        <name>sn-glycerol 1-phosphate</name>
        <dbReference type="ChEBI" id="CHEBI:57685"/>
    </ligand>
</feature>
<evidence type="ECO:0000256" key="7">
    <source>
        <dbReference type="ARBA" id="ARBA00023264"/>
    </source>
</evidence>